<gene>
    <name evidence="1" type="ORF">Mal33_13170</name>
</gene>
<dbReference type="EMBL" id="CP036318">
    <property type="protein sequence ID" value="QDV55346.1"/>
    <property type="molecule type" value="Genomic_DNA"/>
</dbReference>
<protein>
    <recommendedName>
        <fullName evidence="3">DUF1257 domain-containing protein</fullName>
    </recommendedName>
</protein>
<accession>A0A518IQH4</accession>
<keyword evidence="2" id="KW-1185">Reference proteome</keyword>
<sequence length="120" mass="13384">MSHIVEIDAEIRDADALRLACRRNKLAAPVQGTAKLFSSEATGYLVHLPRWRYPVVCDTDSGNVAYDNYEGHWGDQSDLDKLLQSYSTEKCKLEARRQGHTVTEQTLSNGSIKLTVCVGE</sequence>
<proteinExistence type="predicted"/>
<dbReference type="AlphaFoldDB" id="A0A518IQH4"/>
<name>A0A518IQH4_9BACT</name>
<evidence type="ECO:0000313" key="2">
    <source>
        <dbReference type="Proteomes" id="UP000316770"/>
    </source>
</evidence>
<evidence type="ECO:0008006" key="3">
    <source>
        <dbReference type="Google" id="ProtNLM"/>
    </source>
</evidence>
<reference evidence="1 2" key="1">
    <citation type="submission" date="2019-02" db="EMBL/GenBank/DDBJ databases">
        <title>Deep-cultivation of Planctomycetes and their phenomic and genomic characterization uncovers novel biology.</title>
        <authorList>
            <person name="Wiegand S."/>
            <person name="Jogler M."/>
            <person name="Boedeker C."/>
            <person name="Pinto D."/>
            <person name="Vollmers J."/>
            <person name="Rivas-Marin E."/>
            <person name="Kohn T."/>
            <person name="Peeters S.H."/>
            <person name="Heuer A."/>
            <person name="Rast P."/>
            <person name="Oberbeckmann S."/>
            <person name="Bunk B."/>
            <person name="Jeske O."/>
            <person name="Meyerdierks A."/>
            <person name="Storesund J.E."/>
            <person name="Kallscheuer N."/>
            <person name="Luecker S."/>
            <person name="Lage O.M."/>
            <person name="Pohl T."/>
            <person name="Merkel B.J."/>
            <person name="Hornburger P."/>
            <person name="Mueller R.-W."/>
            <person name="Bruemmer F."/>
            <person name="Labrenz M."/>
            <person name="Spormann A.M."/>
            <person name="Op den Camp H."/>
            <person name="Overmann J."/>
            <person name="Amann R."/>
            <person name="Jetten M.S.M."/>
            <person name="Mascher T."/>
            <person name="Medema M.H."/>
            <person name="Devos D.P."/>
            <person name="Kaster A.-K."/>
            <person name="Ovreas L."/>
            <person name="Rohde M."/>
            <person name="Galperin M.Y."/>
            <person name="Jogler C."/>
        </authorList>
    </citation>
    <scope>NUCLEOTIDE SEQUENCE [LARGE SCALE GENOMIC DNA]</scope>
    <source>
        <strain evidence="1 2">Mal33</strain>
    </source>
</reference>
<organism evidence="1 2">
    <name type="scientific">Rosistilla oblonga</name>
    <dbReference type="NCBI Taxonomy" id="2527990"/>
    <lineage>
        <taxon>Bacteria</taxon>
        <taxon>Pseudomonadati</taxon>
        <taxon>Planctomycetota</taxon>
        <taxon>Planctomycetia</taxon>
        <taxon>Pirellulales</taxon>
        <taxon>Pirellulaceae</taxon>
        <taxon>Rosistilla</taxon>
    </lineage>
</organism>
<evidence type="ECO:0000313" key="1">
    <source>
        <dbReference type="EMBL" id="QDV55346.1"/>
    </source>
</evidence>
<dbReference type="Proteomes" id="UP000316770">
    <property type="component" value="Chromosome"/>
</dbReference>